<dbReference type="Gene3D" id="3.30.420.10">
    <property type="entry name" value="Ribonuclease H-like superfamily/Ribonuclease H"/>
    <property type="match status" value="1"/>
</dbReference>
<dbReference type="GO" id="GO:0030015">
    <property type="term" value="C:CCR4-NOT core complex"/>
    <property type="evidence" value="ECO:0000318"/>
    <property type="project" value="GO_Central"/>
</dbReference>
<reference evidence="1 2" key="2">
    <citation type="journal article" date="2017" name="Genome Biol.">
        <title>New reference genome sequences of hot pepper reveal the massive evolution of plant disease-resistance genes by retroduplication.</title>
        <authorList>
            <person name="Kim S."/>
            <person name="Park J."/>
            <person name="Yeom S.I."/>
            <person name="Kim Y.M."/>
            <person name="Seo E."/>
            <person name="Kim K.T."/>
            <person name="Kim M.S."/>
            <person name="Lee J.M."/>
            <person name="Cheong K."/>
            <person name="Shin H.S."/>
            <person name="Kim S.B."/>
            <person name="Han K."/>
            <person name="Lee J."/>
            <person name="Park M."/>
            <person name="Lee H.A."/>
            <person name="Lee H.Y."/>
            <person name="Lee Y."/>
            <person name="Oh S."/>
            <person name="Lee J.H."/>
            <person name="Choi E."/>
            <person name="Choi E."/>
            <person name="Lee S.E."/>
            <person name="Jeon J."/>
            <person name="Kim H."/>
            <person name="Choi G."/>
            <person name="Song H."/>
            <person name="Lee J."/>
            <person name="Lee S.C."/>
            <person name="Kwon J.K."/>
            <person name="Lee H.Y."/>
            <person name="Koo N."/>
            <person name="Hong Y."/>
            <person name="Kim R.W."/>
            <person name="Kang W.H."/>
            <person name="Huh J.H."/>
            <person name="Kang B.C."/>
            <person name="Yang T.J."/>
            <person name="Lee Y.H."/>
            <person name="Bennetzen J.L."/>
            <person name="Choi D."/>
        </authorList>
    </citation>
    <scope>NUCLEOTIDE SEQUENCE [LARGE SCALE GENOMIC DNA]</scope>
    <source>
        <strain evidence="2">cv. CM334</strain>
    </source>
</reference>
<dbReference type="AlphaFoldDB" id="A0A2G3AMR3"/>
<dbReference type="SUPFAM" id="SSF53098">
    <property type="entry name" value="Ribonuclease H-like"/>
    <property type="match status" value="1"/>
</dbReference>
<dbReference type="PANTHER" id="PTHR10797">
    <property type="entry name" value="CCR4-NOT TRANSCRIPTION COMPLEX SUBUNIT"/>
    <property type="match status" value="1"/>
</dbReference>
<evidence type="ECO:0000313" key="2">
    <source>
        <dbReference type="Proteomes" id="UP000222542"/>
    </source>
</evidence>
<reference evidence="1 2" key="1">
    <citation type="journal article" date="2014" name="Nat. Genet.">
        <title>Genome sequence of the hot pepper provides insights into the evolution of pungency in Capsicum species.</title>
        <authorList>
            <person name="Kim S."/>
            <person name="Park M."/>
            <person name="Yeom S.I."/>
            <person name="Kim Y.M."/>
            <person name="Lee J.M."/>
            <person name="Lee H.A."/>
            <person name="Seo E."/>
            <person name="Choi J."/>
            <person name="Cheong K."/>
            <person name="Kim K.T."/>
            <person name="Jung K."/>
            <person name="Lee G.W."/>
            <person name="Oh S.K."/>
            <person name="Bae C."/>
            <person name="Kim S.B."/>
            <person name="Lee H.Y."/>
            <person name="Kim S.Y."/>
            <person name="Kim M.S."/>
            <person name="Kang B.C."/>
            <person name="Jo Y.D."/>
            <person name="Yang H.B."/>
            <person name="Jeong H.J."/>
            <person name="Kang W.H."/>
            <person name="Kwon J.K."/>
            <person name="Shin C."/>
            <person name="Lim J.Y."/>
            <person name="Park J.H."/>
            <person name="Huh J.H."/>
            <person name="Kim J.S."/>
            <person name="Kim B.D."/>
            <person name="Cohen O."/>
            <person name="Paran I."/>
            <person name="Suh M.C."/>
            <person name="Lee S.B."/>
            <person name="Kim Y.K."/>
            <person name="Shin Y."/>
            <person name="Noh S.J."/>
            <person name="Park J."/>
            <person name="Seo Y.S."/>
            <person name="Kwon S.Y."/>
            <person name="Kim H.A."/>
            <person name="Park J.M."/>
            <person name="Kim H.J."/>
            <person name="Choi S.B."/>
            <person name="Bosland P.W."/>
            <person name="Reeves G."/>
            <person name="Jo S.H."/>
            <person name="Lee B.W."/>
            <person name="Cho H.T."/>
            <person name="Choi H.S."/>
            <person name="Lee M.S."/>
            <person name="Yu Y."/>
            <person name="Do Choi Y."/>
            <person name="Park B.S."/>
            <person name="van Deynze A."/>
            <person name="Ashrafi H."/>
            <person name="Hill T."/>
            <person name="Kim W.T."/>
            <person name="Pai H.S."/>
            <person name="Ahn H.K."/>
            <person name="Yeam I."/>
            <person name="Giovannoni J.J."/>
            <person name="Rose J.K."/>
            <person name="Sorensen I."/>
            <person name="Lee S.J."/>
            <person name="Kim R.W."/>
            <person name="Choi I.Y."/>
            <person name="Choi B.S."/>
            <person name="Lim J.S."/>
            <person name="Lee Y.H."/>
            <person name="Choi D."/>
        </authorList>
    </citation>
    <scope>NUCLEOTIDE SEQUENCE [LARGE SCALE GENOMIC DNA]</scope>
    <source>
        <strain evidence="2">cv. CM334</strain>
    </source>
</reference>
<dbReference type="GO" id="GO:0000288">
    <property type="term" value="P:nuclear-transcribed mRNA catabolic process, deadenylation-dependent decay"/>
    <property type="evidence" value="ECO:0000318"/>
    <property type="project" value="GO_Central"/>
</dbReference>
<evidence type="ECO:0000313" key="1">
    <source>
        <dbReference type="EMBL" id="PHT95525.1"/>
    </source>
</evidence>
<dbReference type="OMA" id="YDIAYLM"/>
<dbReference type="GO" id="GO:0003676">
    <property type="term" value="F:nucleic acid binding"/>
    <property type="evidence" value="ECO:0007669"/>
    <property type="project" value="InterPro"/>
</dbReference>
<dbReference type="GO" id="GO:0004535">
    <property type="term" value="F:poly(A)-specific ribonuclease activity"/>
    <property type="evidence" value="ECO:0000318"/>
    <property type="project" value="GO_Central"/>
</dbReference>
<dbReference type="GO" id="GO:0000932">
    <property type="term" value="C:P-body"/>
    <property type="evidence" value="ECO:0000318"/>
    <property type="project" value="GO_Central"/>
</dbReference>
<accession>A0A2G3AMR3</accession>
<sequence length="156" mass="18256">MRRNVNAIKLDQLGIMLTDASGNLPDFDGLYSFTWEFNFYDYDVVYYNHTLSSIGLLHEHGLHFQRICANGIDTFHFAELMMASGLICNNDVSYITFHSGYDFGYLIKILTGRELPNVLPQFIMLMRVFFGDKVYDVKHMIIFCQNFYDEMNWVTN</sequence>
<dbReference type="InterPro" id="IPR012337">
    <property type="entry name" value="RNaseH-like_sf"/>
</dbReference>
<gene>
    <name evidence="1" type="ORF">T459_03407</name>
</gene>
<comment type="caution">
    <text evidence="1">The sequence shown here is derived from an EMBL/GenBank/DDBJ whole genome shotgun (WGS) entry which is preliminary data.</text>
</comment>
<dbReference type="InterPro" id="IPR039637">
    <property type="entry name" value="CNOT7/CNOT8/Pop2"/>
</dbReference>
<dbReference type="STRING" id="4072.A0A2G3AMR3"/>
<dbReference type="EMBL" id="AYRZ02000001">
    <property type="protein sequence ID" value="PHT95525.1"/>
    <property type="molecule type" value="Genomic_DNA"/>
</dbReference>
<dbReference type="Gramene" id="PHT95525">
    <property type="protein sequence ID" value="PHT95525"/>
    <property type="gene ID" value="T459_03407"/>
</dbReference>
<dbReference type="InterPro" id="IPR036397">
    <property type="entry name" value="RNaseH_sf"/>
</dbReference>
<protein>
    <submittedName>
        <fullName evidence="1">CCR4-associated factor 1 -like protein 11</fullName>
    </submittedName>
</protein>
<proteinExistence type="predicted"/>
<keyword evidence="2" id="KW-1185">Reference proteome</keyword>
<dbReference type="Proteomes" id="UP000222542">
    <property type="component" value="Unassembled WGS sequence"/>
</dbReference>
<organism evidence="1 2">
    <name type="scientific">Capsicum annuum</name>
    <name type="common">Capsicum pepper</name>
    <dbReference type="NCBI Taxonomy" id="4072"/>
    <lineage>
        <taxon>Eukaryota</taxon>
        <taxon>Viridiplantae</taxon>
        <taxon>Streptophyta</taxon>
        <taxon>Embryophyta</taxon>
        <taxon>Tracheophyta</taxon>
        <taxon>Spermatophyta</taxon>
        <taxon>Magnoliopsida</taxon>
        <taxon>eudicotyledons</taxon>
        <taxon>Gunneridae</taxon>
        <taxon>Pentapetalae</taxon>
        <taxon>asterids</taxon>
        <taxon>lamiids</taxon>
        <taxon>Solanales</taxon>
        <taxon>Solanaceae</taxon>
        <taxon>Solanoideae</taxon>
        <taxon>Capsiceae</taxon>
        <taxon>Capsicum</taxon>
    </lineage>
</organism>
<name>A0A2G3AMR3_CAPAN</name>